<sequence>MSLLYLVRHGETEWNRRHRIQGSTDIPLNATGREQAAHTGHVLARRQWDAIYSSPLSRALETAMIIAPLVGLEPPQTVAALVERNYGEAEGLTDREVRLRYPGATPVPGRESREEVAARVVPALIELAADGTDRRIIVATHGAVIRTVLLSVDAPIERGVPITNGSVHSFRHVGGALELVEFDDPIELDSVMAGQEDFDEQNALEEREETETR</sequence>
<feature type="active site" description="Proton donor/acceptor" evidence="1">
    <location>
        <position position="83"/>
    </location>
</feature>
<feature type="compositionally biased region" description="Acidic residues" evidence="3">
    <location>
        <begin position="196"/>
        <end position="213"/>
    </location>
</feature>
<dbReference type="InterPro" id="IPR003094">
    <property type="entry name" value="6Pfruct_kin"/>
</dbReference>
<keyword evidence="5" id="KW-1185">Reference proteome</keyword>
<feature type="binding site" evidence="2">
    <location>
        <position position="58"/>
    </location>
    <ligand>
        <name>substrate</name>
    </ligand>
</feature>
<dbReference type="Pfam" id="PF00300">
    <property type="entry name" value="His_Phos_1"/>
    <property type="match status" value="1"/>
</dbReference>
<dbReference type="GO" id="GO:0006003">
    <property type="term" value="P:fructose 2,6-bisphosphate metabolic process"/>
    <property type="evidence" value="ECO:0007669"/>
    <property type="project" value="InterPro"/>
</dbReference>
<feature type="binding site" evidence="2">
    <location>
        <begin position="8"/>
        <end position="15"/>
    </location>
    <ligand>
        <name>substrate</name>
    </ligand>
</feature>
<proteinExistence type="predicted"/>
<evidence type="ECO:0000313" key="5">
    <source>
        <dbReference type="Proteomes" id="UP000298488"/>
    </source>
</evidence>
<dbReference type="InterPro" id="IPR001345">
    <property type="entry name" value="PG/BPGM_mutase_AS"/>
</dbReference>
<dbReference type="InterPro" id="IPR013078">
    <property type="entry name" value="His_Pase_superF_clade-1"/>
</dbReference>
<dbReference type="CDD" id="cd07067">
    <property type="entry name" value="HP_PGM_like"/>
    <property type="match status" value="1"/>
</dbReference>
<comment type="caution">
    <text evidence="4">The sequence shown here is derived from an EMBL/GenBank/DDBJ whole genome shotgun (WGS) entry which is preliminary data.</text>
</comment>
<evidence type="ECO:0000256" key="1">
    <source>
        <dbReference type="PIRSR" id="PIRSR613078-1"/>
    </source>
</evidence>
<feature type="binding site" evidence="2">
    <location>
        <begin position="83"/>
        <end position="86"/>
    </location>
    <ligand>
        <name>substrate</name>
    </ligand>
</feature>
<feature type="active site" description="Tele-phosphohistidine intermediate" evidence="1">
    <location>
        <position position="9"/>
    </location>
</feature>
<dbReference type="InterPro" id="IPR029033">
    <property type="entry name" value="His_PPase_superfam"/>
</dbReference>
<dbReference type="GO" id="GO:0005524">
    <property type="term" value="F:ATP binding"/>
    <property type="evidence" value="ECO:0007669"/>
    <property type="project" value="InterPro"/>
</dbReference>
<dbReference type="SUPFAM" id="SSF53254">
    <property type="entry name" value="Phosphoglycerate mutase-like"/>
    <property type="match status" value="1"/>
</dbReference>
<gene>
    <name evidence="4" type="ORF">E3N84_01485</name>
</gene>
<dbReference type="GO" id="GO:0005737">
    <property type="term" value="C:cytoplasm"/>
    <property type="evidence" value="ECO:0007669"/>
    <property type="project" value="TreeGrafter"/>
</dbReference>
<organism evidence="4 5">
    <name type="scientific">Terrimesophilobacter mesophilus</name>
    <dbReference type="NCBI Taxonomy" id="433647"/>
    <lineage>
        <taxon>Bacteria</taxon>
        <taxon>Bacillati</taxon>
        <taxon>Actinomycetota</taxon>
        <taxon>Actinomycetes</taxon>
        <taxon>Micrococcales</taxon>
        <taxon>Microbacteriaceae</taxon>
        <taxon>Terrimesophilobacter</taxon>
    </lineage>
</organism>
<reference evidence="4 5" key="1">
    <citation type="submission" date="2019-03" db="EMBL/GenBank/DDBJ databases">
        <title>Genomics of glacier-inhabiting Cryobacterium strains.</title>
        <authorList>
            <person name="Liu Q."/>
            <person name="Xin Y.-H."/>
        </authorList>
    </citation>
    <scope>NUCLEOTIDE SEQUENCE [LARGE SCALE GENOMIC DNA]</scope>
    <source>
        <strain evidence="4 5">CGMCC 1.10440</strain>
    </source>
</reference>
<protein>
    <submittedName>
        <fullName evidence="4">Histidine phosphatase family protein</fullName>
    </submittedName>
</protein>
<dbReference type="AlphaFoldDB" id="A0A4R8V6X5"/>
<dbReference type="OrthoDB" id="4697614at2"/>
<dbReference type="PRINTS" id="PR00991">
    <property type="entry name" value="6PFRUCTKNASE"/>
</dbReference>
<dbReference type="InterPro" id="IPR050275">
    <property type="entry name" value="PGM_Phosphatase"/>
</dbReference>
<dbReference type="RefSeq" id="WP_104094740.1">
    <property type="nucleotide sequence ID" value="NZ_JACHBP010000001.1"/>
</dbReference>
<dbReference type="PANTHER" id="PTHR48100:SF59">
    <property type="entry name" value="ADENOSYLCOBALAMIN_ALPHA-RIBAZOLE PHOSPHATASE"/>
    <property type="match status" value="1"/>
</dbReference>
<dbReference type="SMART" id="SM00855">
    <property type="entry name" value="PGAM"/>
    <property type="match status" value="1"/>
</dbReference>
<dbReference type="PROSITE" id="PS00175">
    <property type="entry name" value="PG_MUTASE"/>
    <property type="match status" value="1"/>
</dbReference>
<dbReference type="GO" id="GO:0016791">
    <property type="term" value="F:phosphatase activity"/>
    <property type="evidence" value="ECO:0007669"/>
    <property type="project" value="TreeGrafter"/>
</dbReference>
<evidence type="ECO:0000313" key="4">
    <source>
        <dbReference type="EMBL" id="TFB78861.1"/>
    </source>
</evidence>
<evidence type="ECO:0000256" key="3">
    <source>
        <dbReference type="SAM" id="MobiDB-lite"/>
    </source>
</evidence>
<evidence type="ECO:0000256" key="2">
    <source>
        <dbReference type="PIRSR" id="PIRSR613078-2"/>
    </source>
</evidence>
<accession>A0A4R8V6X5</accession>
<dbReference type="Gene3D" id="3.40.50.1240">
    <property type="entry name" value="Phosphoglycerate mutase-like"/>
    <property type="match status" value="1"/>
</dbReference>
<dbReference type="Proteomes" id="UP000298488">
    <property type="component" value="Unassembled WGS sequence"/>
</dbReference>
<name>A0A4R8V6X5_9MICO</name>
<feature type="region of interest" description="Disordered" evidence="3">
    <location>
        <begin position="193"/>
        <end position="213"/>
    </location>
</feature>
<dbReference type="EMBL" id="SOFI01000003">
    <property type="protein sequence ID" value="TFB78861.1"/>
    <property type="molecule type" value="Genomic_DNA"/>
</dbReference>
<dbReference type="PANTHER" id="PTHR48100">
    <property type="entry name" value="BROAD-SPECIFICITY PHOSPHATASE YOR283W-RELATED"/>
    <property type="match status" value="1"/>
</dbReference>